<keyword evidence="3" id="KW-1003">Cell membrane</keyword>
<dbReference type="RefSeq" id="WP_133687662.1">
    <property type="nucleotide sequence ID" value="NZ_SOAY01000011.1"/>
</dbReference>
<dbReference type="GO" id="GO:0015740">
    <property type="term" value="P:C4-dicarboxylate transport"/>
    <property type="evidence" value="ECO:0007669"/>
    <property type="project" value="TreeGrafter"/>
</dbReference>
<keyword evidence="2" id="KW-0813">Transport</keyword>
<gene>
    <name evidence="11" type="ORF">CLV90_2409</name>
</gene>
<protein>
    <submittedName>
        <fullName evidence="11">TRAP-type C4-dicarboxylate transport system permease small subunit</fullName>
    </submittedName>
</protein>
<evidence type="ECO:0000256" key="9">
    <source>
        <dbReference type="SAM" id="Phobius"/>
    </source>
</evidence>
<sequence length="150" mass="17086">MKSLFKAFRKLMIWGTITSTLLFIGITLIQIYGRFFMVKAPSWSEEAARVAFIYAIAFAAGLAVRGSYYVDFGFLAQKLKPRLQKRLTYFVWGVTVIFIVLFTYYAIDFLMLGLIEKSPSLKYKMAISFSGIAIMGLSILVHLLDQKPKI</sequence>
<name>A0A4R7K5H1_9FLAO</name>
<evidence type="ECO:0000256" key="1">
    <source>
        <dbReference type="ARBA" id="ARBA00004429"/>
    </source>
</evidence>
<dbReference type="GO" id="GO:0022857">
    <property type="term" value="F:transmembrane transporter activity"/>
    <property type="evidence" value="ECO:0007669"/>
    <property type="project" value="TreeGrafter"/>
</dbReference>
<dbReference type="OrthoDB" id="9815614at2"/>
<dbReference type="EMBL" id="SOAY01000011">
    <property type="protein sequence ID" value="TDT45323.1"/>
    <property type="molecule type" value="Genomic_DNA"/>
</dbReference>
<feature type="transmembrane region" description="Helical" evidence="9">
    <location>
        <begin position="52"/>
        <end position="75"/>
    </location>
</feature>
<comment type="similarity">
    <text evidence="8">Belongs to the TRAP transporter small permease family.</text>
</comment>
<evidence type="ECO:0000256" key="5">
    <source>
        <dbReference type="ARBA" id="ARBA00022692"/>
    </source>
</evidence>
<evidence type="ECO:0000256" key="7">
    <source>
        <dbReference type="ARBA" id="ARBA00023136"/>
    </source>
</evidence>
<keyword evidence="12" id="KW-1185">Reference proteome</keyword>
<evidence type="ECO:0000256" key="6">
    <source>
        <dbReference type="ARBA" id="ARBA00022989"/>
    </source>
</evidence>
<dbReference type="Pfam" id="PF04290">
    <property type="entry name" value="DctQ"/>
    <property type="match status" value="1"/>
</dbReference>
<keyword evidence="6 9" id="KW-1133">Transmembrane helix</keyword>
<evidence type="ECO:0000256" key="2">
    <source>
        <dbReference type="ARBA" id="ARBA00022448"/>
    </source>
</evidence>
<comment type="subcellular location">
    <subcellularLocation>
        <location evidence="1">Cell inner membrane</location>
        <topology evidence="1">Multi-pass membrane protein</topology>
    </subcellularLocation>
</comment>
<organism evidence="11 12">
    <name type="scientific">Maribacter spongiicola</name>
    <dbReference type="NCBI Taxonomy" id="1206753"/>
    <lineage>
        <taxon>Bacteria</taxon>
        <taxon>Pseudomonadati</taxon>
        <taxon>Bacteroidota</taxon>
        <taxon>Flavobacteriia</taxon>
        <taxon>Flavobacteriales</taxon>
        <taxon>Flavobacteriaceae</taxon>
        <taxon>Maribacter</taxon>
    </lineage>
</organism>
<evidence type="ECO:0000256" key="3">
    <source>
        <dbReference type="ARBA" id="ARBA00022475"/>
    </source>
</evidence>
<feature type="transmembrane region" description="Helical" evidence="9">
    <location>
        <begin position="12"/>
        <end position="32"/>
    </location>
</feature>
<keyword evidence="4" id="KW-0997">Cell inner membrane</keyword>
<feature type="transmembrane region" description="Helical" evidence="9">
    <location>
        <begin position="87"/>
        <end position="107"/>
    </location>
</feature>
<evidence type="ECO:0000259" key="10">
    <source>
        <dbReference type="Pfam" id="PF04290"/>
    </source>
</evidence>
<dbReference type="GO" id="GO:0005886">
    <property type="term" value="C:plasma membrane"/>
    <property type="evidence" value="ECO:0007669"/>
    <property type="project" value="UniProtKB-SubCell"/>
</dbReference>
<feature type="domain" description="Tripartite ATP-independent periplasmic transporters DctQ component" evidence="10">
    <location>
        <begin position="24"/>
        <end position="145"/>
    </location>
</feature>
<reference evidence="11 12" key="1">
    <citation type="submission" date="2019-03" db="EMBL/GenBank/DDBJ databases">
        <title>Genomic Encyclopedia of Archaeal and Bacterial Type Strains, Phase II (KMG-II): from individual species to whole genera.</title>
        <authorList>
            <person name="Goeker M."/>
        </authorList>
    </citation>
    <scope>NUCLEOTIDE SEQUENCE [LARGE SCALE GENOMIC DNA]</scope>
    <source>
        <strain evidence="11 12">DSM 25233</strain>
    </source>
</reference>
<evidence type="ECO:0000256" key="4">
    <source>
        <dbReference type="ARBA" id="ARBA00022519"/>
    </source>
</evidence>
<evidence type="ECO:0000313" key="11">
    <source>
        <dbReference type="EMBL" id="TDT45323.1"/>
    </source>
</evidence>
<dbReference type="InterPro" id="IPR007387">
    <property type="entry name" value="TRAP_DctQ"/>
</dbReference>
<feature type="transmembrane region" description="Helical" evidence="9">
    <location>
        <begin position="127"/>
        <end position="144"/>
    </location>
</feature>
<accession>A0A4R7K5H1</accession>
<evidence type="ECO:0000256" key="8">
    <source>
        <dbReference type="ARBA" id="ARBA00038436"/>
    </source>
</evidence>
<dbReference type="Proteomes" id="UP000294749">
    <property type="component" value="Unassembled WGS sequence"/>
</dbReference>
<evidence type="ECO:0000313" key="12">
    <source>
        <dbReference type="Proteomes" id="UP000294749"/>
    </source>
</evidence>
<dbReference type="PANTHER" id="PTHR35011:SF11">
    <property type="entry name" value="TRAP TRANSPORTER SMALL PERMEASE PROTEIN"/>
    <property type="match status" value="1"/>
</dbReference>
<dbReference type="AlphaFoldDB" id="A0A4R7K5H1"/>
<keyword evidence="5 9" id="KW-0812">Transmembrane</keyword>
<comment type="caution">
    <text evidence="11">The sequence shown here is derived from an EMBL/GenBank/DDBJ whole genome shotgun (WGS) entry which is preliminary data.</text>
</comment>
<dbReference type="InterPro" id="IPR055348">
    <property type="entry name" value="DctQ"/>
</dbReference>
<keyword evidence="7 9" id="KW-0472">Membrane</keyword>
<proteinExistence type="inferred from homology"/>
<dbReference type="PANTHER" id="PTHR35011">
    <property type="entry name" value="2,3-DIKETO-L-GULONATE TRAP TRANSPORTER SMALL PERMEASE PROTEIN YIAM"/>
    <property type="match status" value="1"/>
</dbReference>